<name>A0A139W9F1_TRICA</name>
<accession>A0A139W9F1</accession>
<keyword evidence="2" id="KW-1185">Reference proteome</keyword>
<dbReference type="EMBL" id="KQ972307">
    <property type="protein sequence ID" value="KXZ75925.1"/>
    <property type="molecule type" value="Genomic_DNA"/>
</dbReference>
<sequence length="58" mass="6867">KTEVEVCDQEGVVTRDSIVQTIELRDRSKQRVCSKEYSIVIGRKRKNKGKIRSFRYHL</sequence>
<reference evidence="1 2" key="1">
    <citation type="journal article" date="2008" name="Nature">
        <title>The genome of the model beetle and pest Tribolium castaneum.</title>
        <authorList>
            <consortium name="Tribolium Genome Sequencing Consortium"/>
            <person name="Richards S."/>
            <person name="Gibbs R.A."/>
            <person name="Weinstock G.M."/>
            <person name="Brown S.J."/>
            <person name="Denell R."/>
            <person name="Beeman R.W."/>
            <person name="Gibbs R."/>
            <person name="Beeman R.W."/>
            <person name="Brown S.J."/>
            <person name="Bucher G."/>
            <person name="Friedrich M."/>
            <person name="Grimmelikhuijzen C.J."/>
            <person name="Klingler M."/>
            <person name="Lorenzen M."/>
            <person name="Richards S."/>
            <person name="Roth S."/>
            <person name="Schroder R."/>
            <person name="Tautz D."/>
            <person name="Zdobnov E.M."/>
            <person name="Muzny D."/>
            <person name="Gibbs R.A."/>
            <person name="Weinstock G.M."/>
            <person name="Attaway T."/>
            <person name="Bell S."/>
            <person name="Buhay C.J."/>
            <person name="Chandrabose M.N."/>
            <person name="Chavez D."/>
            <person name="Clerk-Blankenburg K.P."/>
            <person name="Cree A."/>
            <person name="Dao M."/>
            <person name="Davis C."/>
            <person name="Chacko J."/>
            <person name="Dinh H."/>
            <person name="Dugan-Rocha S."/>
            <person name="Fowler G."/>
            <person name="Garner T.T."/>
            <person name="Garnes J."/>
            <person name="Gnirke A."/>
            <person name="Hawes A."/>
            <person name="Hernandez J."/>
            <person name="Hines S."/>
            <person name="Holder M."/>
            <person name="Hume J."/>
            <person name="Jhangiani S.N."/>
            <person name="Joshi V."/>
            <person name="Khan Z.M."/>
            <person name="Jackson L."/>
            <person name="Kovar C."/>
            <person name="Kowis A."/>
            <person name="Lee S."/>
            <person name="Lewis L.R."/>
            <person name="Margolis J."/>
            <person name="Morgan M."/>
            <person name="Nazareth L.V."/>
            <person name="Nguyen N."/>
            <person name="Okwuonu G."/>
            <person name="Parker D."/>
            <person name="Richards S."/>
            <person name="Ruiz S.J."/>
            <person name="Santibanez J."/>
            <person name="Savard J."/>
            <person name="Scherer S.E."/>
            <person name="Schneider B."/>
            <person name="Sodergren E."/>
            <person name="Tautz D."/>
            <person name="Vattahil S."/>
            <person name="Villasana D."/>
            <person name="White C.S."/>
            <person name="Wright R."/>
            <person name="Park Y."/>
            <person name="Beeman R.W."/>
            <person name="Lord J."/>
            <person name="Oppert B."/>
            <person name="Lorenzen M."/>
            <person name="Brown S."/>
            <person name="Wang L."/>
            <person name="Savard J."/>
            <person name="Tautz D."/>
            <person name="Richards S."/>
            <person name="Weinstock G."/>
            <person name="Gibbs R.A."/>
            <person name="Liu Y."/>
            <person name="Worley K."/>
            <person name="Weinstock G."/>
            <person name="Elsik C.G."/>
            <person name="Reese J.T."/>
            <person name="Elhaik E."/>
            <person name="Landan G."/>
            <person name="Graur D."/>
            <person name="Arensburger P."/>
            <person name="Atkinson P."/>
            <person name="Beeman R.W."/>
            <person name="Beidler J."/>
            <person name="Brown S.J."/>
            <person name="Demuth J.P."/>
            <person name="Drury D.W."/>
            <person name="Du Y.Z."/>
            <person name="Fujiwara H."/>
            <person name="Lorenzen M."/>
            <person name="Maselli V."/>
            <person name="Osanai M."/>
            <person name="Park Y."/>
            <person name="Robertson H.M."/>
            <person name="Tu Z."/>
            <person name="Wang J.J."/>
            <person name="Wang S."/>
            <person name="Richards S."/>
            <person name="Song H."/>
            <person name="Zhang L."/>
            <person name="Sodergren E."/>
            <person name="Werner D."/>
            <person name="Stanke M."/>
            <person name="Morgenstern B."/>
            <person name="Solovyev V."/>
            <person name="Kosarev P."/>
            <person name="Brown G."/>
            <person name="Chen H.C."/>
            <person name="Ermolaeva O."/>
            <person name="Hlavina W."/>
            <person name="Kapustin Y."/>
            <person name="Kiryutin B."/>
            <person name="Kitts P."/>
            <person name="Maglott D."/>
            <person name="Pruitt K."/>
            <person name="Sapojnikov V."/>
            <person name="Souvorov A."/>
            <person name="Mackey A.J."/>
            <person name="Waterhouse R.M."/>
            <person name="Wyder S."/>
            <person name="Zdobnov E.M."/>
            <person name="Zdobnov E.M."/>
            <person name="Wyder S."/>
            <person name="Kriventseva E.V."/>
            <person name="Kadowaki T."/>
            <person name="Bork P."/>
            <person name="Aranda M."/>
            <person name="Bao R."/>
            <person name="Beermann A."/>
            <person name="Berns N."/>
            <person name="Bolognesi R."/>
            <person name="Bonneton F."/>
            <person name="Bopp D."/>
            <person name="Brown S.J."/>
            <person name="Bucher G."/>
            <person name="Butts T."/>
            <person name="Chaumot A."/>
            <person name="Denell R.E."/>
            <person name="Ferrier D.E."/>
            <person name="Friedrich M."/>
            <person name="Gordon C.M."/>
            <person name="Jindra M."/>
            <person name="Klingler M."/>
            <person name="Lan Q."/>
            <person name="Lattorff H.M."/>
            <person name="Laudet V."/>
            <person name="von Levetsow C."/>
            <person name="Liu Z."/>
            <person name="Lutz R."/>
            <person name="Lynch J.A."/>
            <person name="da Fonseca R.N."/>
            <person name="Posnien N."/>
            <person name="Reuter R."/>
            <person name="Roth S."/>
            <person name="Savard J."/>
            <person name="Schinko J.B."/>
            <person name="Schmitt C."/>
            <person name="Schoppmeier M."/>
            <person name="Schroder R."/>
            <person name="Shippy T.D."/>
            <person name="Simonnet F."/>
            <person name="Marques-Souza H."/>
            <person name="Tautz D."/>
            <person name="Tomoyasu Y."/>
            <person name="Trauner J."/>
            <person name="Van der Zee M."/>
            <person name="Vervoort M."/>
            <person name="Wittkopp N."/>
            <person name="Wimmer E.A."/>
            <person name="Yang X."/>
            <person name="Jones A.K."/>
            <person name="Sattelle D.B."/>
            <person name="Ebert P.R."/>
            <person name="Nelson D."/>
            <person name="Scott J.G."/>
            <person name="Beeman R.W."/>
            <person name="Muthukrishnan S."/>
            <person name="Kramer K.J."/>
            <person name="Arakane Y."/>
            <person name="Beeman R.W."/>
            <person name="Zhu Q."/>
            <person name="Hogenkamp D."/>
            <person name="Dixit R."/>
            <person name="Oppert B."/>
            <person name="Jiang H."/>
            <person name="Zou Z."/>
            <person name="Marshall J."/>
            <person name="Elpidina E."/>
            <person name="Vinokurov K."/>
            <person name="Oppert C."/>
            <person name="Zou Z."/>
            <person name="Evans J."/>
            <person name="Lu Z."/>
            <person name="Zhao P."/>
            <person name="Sumathipala N."/>
            <person name="Altincicek B."/>
            <person name="Vilcinskas A."/>
            <person name="Williams M."/>
            <person name="Hultmark D."/>
            <person name="Hetru C."/>
            <person name="Jiang H."/>
            <person name="Grimmelikhuijzen C.J."/>
            <person name="Hauser F."/>
            <person name="Cazzamali G."/>
            <person name="Williamson M."/>
            <person name="Park Y."/>
            <person name="Li B."/>
            <person name="Tanaka Y."/>
            <person name="Predel R."/>
            <person name="Neupert S."/>
            <person name="Schachtner J."/>
            <person name="Verleyen P."/>
            <person name="Raible F."/>
            <person name="Bork P."/>
            <person name="Friedrich M."/>
            <person name="Walden K.K."/>
            <person name="Robertson H.M."/>
            <person name="Angeli S."/>
            <person name="Foret S."/>
            <person name="Bucher G."/>
            <person name="Schuetz S."/>
            <person name="Maleszka R."/>
            <person name="Wimmer E.A."/>
            <person name="Beeman R.W."/>
            <person name="Lorenzen M."/>
            <person name="Tomoyasu Y."/>
            <person name="Miller S.C."/>
            <person name="Grossmann D."/>
            <person name="Bucher G."/>
        </authorList>
    </citation>
    <scope>NUCLEOTIDE SEQUENCE [LARGE SCALE GENOMIC DNA]</scope>
    <source>
        <strain evidence="1 2">Georgia GA2</strain>
    </source>
</reference>
<protein>
    <submittedName>
        <fullName evidence="1">Uncharacterized protein</fullName>
    </submittedName>
</protein>
<organism evidence="1 2">
    <name type="scientific">Tribolium castaneum</name>
    <name type="common">Red flour beetle</name>
    <dbReference type="NCBI Taxonomy" id="7070"/>
    <lineage>
        <taxon>Eukaryota</taxon>
        <taxon>Metazoa</taxon>
        <taxon>Ecdysozoa</taxon>
        <taxon>Arthropoda</taxon>
        <taxon>Hexapoda</taxon>
        <taxon>Insecta</taxon>
        <taxon>Pterygota</taxon>
        <taxon>Neoptera</taxon>
        <taxon>Endopterygota</taxon>
        <taxon>Coleoptera</taxon>
        <taxon>Polyphaga</taxon>
        <taxon>Cucujiformia</taxon>
        <taxon>Tenebrionidae</taxon>
        <taxon>Tenebrionidae incertae sedis</taxon>
        <taxon>Tribolium</taxon>
    </lineage>
</organism>
<evidence type="ECO:0000313" key="1">
    <source>
        <dbReference type="EMBL" id="KXZ75925.1"/>
    </source>
</evidence>
<proteinExistence type="predicted"/>
<evidence type="ECO:0000313" key="2">
    <source>
        <dbReference type="Proteomes" id="UP000007266"/>
    </source>
</evidence>
<gene>
    <name evidence="1" type="primary">AUGUSTUS-3.0.2_33907</name>
    <name evidence="1" type="ORF">TcasGA2_TC033907</name>
</gene>
<reference evidence="1 2" key="2">
    <citation type="journal article" date="2010" name="Nucleic Acids Res.">
        <title>BeetleBase in 2010: revisions to provide comprehensive genomic information for Tribolium castaneum.</title>
        <authorList>
            <person name="Kim H.S."/>
            <person name="Murphy T."/>
            <person name="Xia J."/>
            <person name="Caragea D."/>
            <person name="Park Y."/>
            <person name="Beeman R.W."/>
            <person name="Lorenzen M.D."/>
            <person name="Butcher S."/>
            <person name="Manak J.R."/>
            <person name="Brown S.J."/>
        </authorList>
    </citation>
    <scope>NUCLEOTIDE SEQUENCE [LARGE SCALE GENOMIC DNA]</scope>
    <source>
        <strain evidence="1 2">Georgia GA2</strain>
    </source>
</reference>
<feature type="non-terminal residue" evidence="1">
    <location>
        <position position="1"/>
    </location>
</feature>
<dbReference type="AlphaFoldDB" id="A0A139W9F1"/>
<dbReference type="Proteomes" id="UP000007266">
    <property type="component" value="Unassembled WGS sequence"/>
</dbReference>